<dbReference type="SUPFAM" id="SSF57667">
    <property type="entry name" value="beta-beta-alpha zinc fingers"/>
    <property type="match status" value="1"/>
</dbReference>
<dbReference type="PROSITE" id="PS00028">
    <property type="entry name" value="ZINC_FINGER_C2H2_1"/>
    <property type="match status" value="1"/>
</dbReference>
<keyword evidence="5" id="KW-1185">Reference proteome</keyword>
<sequence>FKCPECTKTCSRFHDLKRHGKIHLGERIPCPYCHDHDFSRKDALRRHVNSKNIEERDNPRMPQLHPDLHQYLKR</sequence>
<evidence type="ECO:0000313" key="5">
    <source>
        <dbReference type="Proteomes" id="UP001163846"/>
    </source>
</evidence>
<dbReference type="EMBL" id="MU806367">
    <property type="protein sequence ID" value="KAJ3835889.1"/>
    <property type="molecule type" value="Genomic_DNA"/>
</dbReference>
<dbReference type="AlphaFoldDB" id="A0AA38UAV4"/>
<dbReference type="Gene3D" id="3.30.160.60">
    <property type="entry name" value="Classic Zinc Finger"/>
    <property type="match status" value="2"/>
</dbReference>
<keyword evidence="1" id="KW-0863">Zinc-finger</keyword>
<dbReference type="InterPro" id="IPR013087">
    <property type="entry name" value="Znf_C2H2_type"/>
</dbReference>
<feature type="region of interest" description="Disordered" evidence="2">
    <location>
        <begin position="51"/>
        <end position="74"/>
    </location>
</feature>
<name>A0AA38UAV4_9AGAR</name>
<protein>
    <recommendedName>
        <fullName evidence="3">C2H2-type domain-containing protein</fullName>
    </recommendedName>
</protein>
<evidence type="ECO:0000256" key="1">
    <source>
        <dbReference type="PROSITE-ProRule" id="PRU00042"/>
    </source>
</evidence>
<gene>
    <name evidence="4" type="ORF">F5878DRAFT_542397</name>
</gene>
<accession>A0AA38UAV4</accession>
<proteinExistence type="predicted"/>
<reference evidence="4" key="1">
    <citation type="submission" date="2022-08" db="EMBL/GenBank/DDBJ databases">
        <authorList>
            <consortium name="DOE Joint Genome Institute"/>
            <person name="Min B."/>
            <person name="Riley R."/>
            <person name="Sierra-Patev S."/>
            <person name="Naranjo-Ortiz M."/>
            <person name="Looney B."/>
            <person name="Konkel Z."/>
            <person name="Slot J.C."/>
            <person name="Sakamoto Y."/>
            <person name="Steenwyk J.L."/>
            <person name="Rokas A."/>
            <person name="Carro J."/>
            <person name="Camarero S."/>
            <person name="Ferreira P."/>
            <person name="Molpeceres G."/>
            <person name="Ruiz-Duenas F.J."/>
            <person name="Serrano A."/>
            <person name="Henrissat B."/>
            <person name="Drula E."/>
            <person name="Hughes K.W."/>
            <person name="Mata J.L."/>
            <person name="Ishikawa N.K."/>
            <person name="Vargas-Isla R."/>
            <person name="Ushijima S."/>
            <person name="Smith C.A."/>
            <person name="Ahrendt S."/>
            <person name="Andreopoulos W."/>
            <person name="He G."/>
            <person name="Labutti K."/>
            <person name="Lipzen A."/>
            <person name="Ng V."/>
            <person name="Sandor L."/>
            <person name="Barry K."/>
            <person name="Martinez A.T."/>
            <person name="Xiao Y."/>
            <person name="Gibbons J.G."/>
            <person name="Terashima K."/>
            <person name="Hibbett D.S."/>
            <person name="Grigoriev I.V."/>
        </authorList>
    </citation>
    <scope>NUCLEOTIDE SEQUENCE</scope>
    <source>
        <strain evidence="4">TFB9207</strain>
    </source>
</reference>
<dbReference type="Pfam" id="PF00096">
    <property type="entry name" value="zf-C2H2"/>
    <property type="match status" value="1"/>
</dbReference>
<dbReference type="GO" id="GO:0008270">
    <property type="term" value="F:zinc ion binding"/>
    <property type="evidence" value="ECO:0007669"/>
    <property type="project" value="UniProtKB-KW"/>
</dbReference>
<evidence type="ECO:0000313" key="4">
    <source>
        <dbReference type="EMBL" id="KAJ3835889.1"/>
    </source>
</evidence>
<evidence type="ECO:0000259" key="3">
    <source>
        <dbReference type="PROSITE" id="PS50157"/>
    </source>
</evidence>
<dbReference type="Proteomes" id="UP001163846">
    <property type="component" value="Unassembled WGS sequence"/>
</dbReference>
<dbReference type="InterPro" id="IPR036236">
    <property type="entry name" value="Znf_C2H2_sf"/>
</dbReference>
<organism evidence="4 5">
    <name type="scientific">Lentinula raphanica</name>
    <dbReference type="NCBI Taxonomy" id="153919"/>
    <lineage>
        <taxon>Eukaryota</taxon>
        <taxon>Fungi</taxon>
        <taxon>Dikarya</taxon>
        <taxon>Basidiomycota</taxon>
        <taxon>Agaricomycotina</taxon>
        <taxon>Agaricomycetes</taxon>
        <taxon>Agaricomycetidae</taxon>
        <taxon>Agaricales</taxon>
        <taxon>Marasmiineae</taxon>
        <taxon>Omphalotaceae</taxon>
        <taxon>Lentinula</taxon>
    </lineage>
</organism>
<keyword evidence="1" id="KW-0479">Metal-binding</keyword>
<evidence type="ECO:0000256" key="2">
    <source>
        <dbReference type="SAM" id="MobiDB-lite"/>
    </source>
</evidence>
<feature type="non-terminal residue" evidence="4">
    <location>
        <position position="1"/>
    </location>
</feature>
<dbReference type="PROSITE" id="PS50157">
    <property type="entry name" value="ZINC_FINGER_C2H2_2"/>
    <property type="match status" value="1"/>
</dbReference>
<keyword evidence="1" id="KW-0862">Zinc</keyword>
<comment type="caution">
    <text evidence="4">The sequence shown here is derived from an EMBL/GenBank/DDBJ whole genome shotgun (WGS) entry which is preliminary data.</text>
</comment>
<feature type="domain" description="C2H2-type" evidence="3">
    <location>
        <begin position="1"/>
        <end position="28"/>
    </location>
</feature>